<reference evidence="2 3" key="1">
    <citation type="submission" date="2022-06" db="EMBL/GenBank/DDBJ databases">
        <title>Haloarcula sp. a new haloarchaeum isolate from saline soil.</title>
        <authorList>
            <person name="Strakova D."/>
            <person name="Galisteo C."/>
            <person name="Sanchez-Porro C."/>
            <person name="Ventosa A."/>
        </authorList>
    </citation>
    <scope>NUCLEOTIDE SEQUENCE [LARGE SCALE GENOMIC DNA]</scope>
    <source>
        <strain evidence="2 3">S1CR25-12</strain>
    </source>
</reference>
<comment type="caution">
    <text evidence="2">The sequence shown here is derived from an EMBL/GenBank/DDBJ whole genome shotgun (WGS) entry which is preliminary data.</text>
</comment>
<proteinExistence type="predicted"/>
<dbReference type="Proteomes" id="UP001259659">
    <property type="component" value="Unassembled WGS sequence"/>
</dbReference>
<feature type="compositionally biased region" description="Low complexity" evidence="1">
    <location>
        <begin position="239"/>
        <end position="272"/>
    </location>
</feature>
<feature type="compositionally biased region" description="Polar residues" evidence="1">
    <location>
        <begin position="223"/>
        <end position="238"/>
    </location>
</feature>
<dbReference type="Gene3D" id="1.10.472.10">
    <property type="entry name" value="Cyclin-like"/>
    <property type="match status" value="1"/>
</dbReference>
<protein>
    <recommendedName>
        <fullName evidence="4">MarR family transcriptional regulator</fullName>
    </recommendedName>
</protein>
<feature type="compositionally biased region" description="Acidic residues" evidence="1">
    <location>
        <begin position="273"/>
        <end position="288"/>
    </location>
</feature>
<sequence>MASTSDNTVQNRLVTVSEKLQIPNNTLQITLVRLDQLRNEPDVNEDRLDDTAAAALALSAREDGLPVRDKEIANVWTETLDSPEAEIAISSQQLEAVSDYFDIAEVPPHPISLVQRFGEAVDMPEELITVAHRLLQDAFSLDPTVVAGGPSPAATAGGVLSLSALVNGLGDSYEQSTLGKVSGTSEVTVQNRCRDLQDLLDDRLQSDRYRVVPASKAPDEPADNQQSGDGATGQQSSADSTSTGQCSTSQSSTGQSSDQQTAADGAGSADTGTESDADADSAAEDDQDTGAVLETVRSIYPDELPTTTNVAEAHDTSESAAADALEALAADGEIQRKRAGSVDVWIPAGQDSVGSALTVDAVETEIDALVEELDIGSSTRLLARGMVSDAVDGADVEEAAELAATTVVAAARMGDGDIDTVDVARHREFDPRVISQWLDTLDDAVDADIPRRDAEDIVEDVVAELGLSESILAESHRSLERYDGDEEFTAAELGAGAVLFAATIGQTQVDIDRLAALSGAEASYITSAMHGIVVSLCLALVRGDIDYEDCNWTTELLQSELSPTIGDSSTGRAIAVAKAYTAGREGHHIDETTLDVLLSE</sequence>
<accession>A0ABU2FGL2</accession>
<gene>
    <name evidence="2" type="ORF">NDI56_18415</name>
</gene>
<evidence type="ECO:0000256" key="1">
    <source>
        <dbReference type="SAM" id="MobiDB-lite"/>
    </source>
</evidence>
<evidence type="ECO:0000313" key="3">
    <source>
        <dbReference type="Proteomes" id="UP001259659"/>
    </source>
</evidence>
<organism evidence="2 3">
    <name type="scientific">Haloarcula saliterrae</name>
    <dbReference type="NCBI Taxonomy" id="2950534"/>
    <lineage>
        <taxon>Archaea</taxon>
        <taxon>Methanobacteriati</taxon>
        <taxon>Methanobacteriota</taxon>
        <taxon>Stenosarchaea group</taxon>
        <taxon>Halobacteria</taxon>
        <taxon>Halobacteriales</taxon>
        <taxon>Haloarculaceae</taxon>
        <taxon>Haloarcula</taxon>
    </lineage>
</organism>
<feature type="region of interest" description="Disordered" evidence="1">
    <location>
        <begin position="207"/>
        <end position="290"/>
    </location>
</feature>
<keyword evidence="3" id="KW-1185">Reference proteome</keyword>
<evidence type="ECO:0008006" key="4">
    <source>
        <dbReference type="Google" id="ProtNLM"/>
    </source>
</evidence>
<dbReference type="EMBL" id="JAMQON010000006">
    <property type="protein sequence ID" value="MDS0261379.1"/>
    <property type="molecule type" value="Genomic_DNA"/>
</dbReference>
<name>A0ABU2FGL2_9EURY</name>
<dbReference type="SUPFAM" id="SSF47954">
    <property type="entry name" value="Cyclin-like"/>
    <property type="match status" value="1"/>
</dbReference>
<evidence type="ECO:0000313" key="2">
    <source>
        <dbReference type="EMBL" id="MDS0261379.1"/>
    </source>
</evidence>
<dbReference type="InterPro" id="IPR036915">
    <property type="entry name" value="Cyclin-like_sf"/>
</dbReference>
<dbReference type="RefSeq" id="WP_310921208.1">
    <property type="nucleotide sequence ID" value="NZ_JAMQON010000006.1"/>
</dbReference>